<reference evidence="1" key="2">
    <citation type="submission" date="2020-08" db="EMBL/GenBank/DDBJ databases">
        <authorList>
            <person name="Shumante A."/>
            <person name="Zimin A.V."/>
            <person name="Puiu D."/>
            <person name="Salzberg S.L."/>
        </authorList>
    </citation>
    <scope>NUCLEOTIDE SEQUENCE</scope>
    <source>
        <strain evidence="1">WC2-LM</strain>
        <tissue evidence="1">Liver</tissue>
    </source>
</reference>
<dbReference type="PANTHER" id="PTHR14947">
    <property type="entry name" value="ZINC FINGER PROTEIN"/>
    <property type="match status" value="1"/>
</dbReference>
<reference evidence="2 3" key="1">
    <citation type="submission" date="2019-04" db="EMBL/GenBank/DDBJ databases">
        <authorList>
            <person name="Alioto T."/>
            <person name="Alioto T."/>
        </authorList>
    </citation>
    <scope>NUCLEOTIDE SEQUENCE [LARGE SCALE GENOMIC DNA]</scope>
</reference>
<sequence>MKKHLIKLQNLLNRREFILEGSPMSSKNVSKHLIIQPFLNPTDTMTVINPTNLKNVAKVLIKDHPRLSIRVFVLERSHASVKNVSQPLIIAQPFLNVSDFIAVTEQKAHLIINASYFVLETNPTSVKNMPNP</sequence>
<dbReference type="EMBL" id="CABDUW010003656">
    <property type="protein sequence ID" value="VTJ89588.1"/>
    <property type="molecule type" value="Genomic_DNA"/>
</dbReference>
<dbReference type="InterPro" id="IPR039938">
    <property type="entry name" value="Sp4-like"/>
</dbReference>
<name>A0A5E4D6D9_MARMO</name>
<accession>A0A5E4D6D9</accession>
<dbReference type="Proteomes" id="UP000662637">
    <property type="component" value="Unassembled WGS sequence"/>
</dbReference>
<evidence type="ECO:0000313" key="3">
    <source>
        <dbReference type="Proteomes" id="UP000335636"/>
    </source>
</evidence>
<proteinExistence type="predicted"/>
<dbReference type="EMBL" id="WJEC01006673">
    <property type="protein sequence ID" value="KAF7471841.1"/>
    <property type="molecule type" value="Genomic_DNA"/>
</dbReference>
<dbReference type="PANTHER" id="PTHR14947:SF24">
    <property type="entry name" value="ZINC FINGER PROTEIN 781-RELATED"/>
    <property type="match status" value="1"/>
</dbReference>
<protein>
    <submittedName>
        <fullName evidence="2">Uncharacterized protein</fullName>
    </submittedName>
</protein>
<organism evidence="2 3">
    <name type="scientific">Marmota monax</name>
    <name type="common">Woodchuck</name>
    <dbReference type="NCBI Taxonomy" id="9995"/>
    <lineage>
        <taxon>Eukaryota</taxon>
        <taxon>Metazoa</taxon>
        <taxon>Chordata</taxon>
        <taxon>Craniata</taxon>
        <taxon>Vertebrata</taxon>
        <taxon>Euteleostomi</taxon>
        <taxon>Mammalia</taxon>
        <taxon>Eutheria</taxon>
        <taxon>Euarchontoglires</taxon>
        <taxon>Glires</taxon>
        <taxon>Rodentia</taxon>
        <taxon>Sciuromorpha</taxon>
        <taxon>Sciuridae</taxon>
        <taxon>Xerinae</taxon>
        <taxon>Marmotini</taxon>
        <taxon>Marmota</taxon>
    </lineage>
</organism>
<evidence type="ECO:0000313" key="1">
    <source>
        <dbReference type="EMBL" id="KAF7471841.1"/>
    </source>
</evidence>
<gene>
    <name evidence="1" type="ORF">GHT09_017191</name>
    <name evidence="2" type="ORF">MONAX_5E029434</name>
</gene>
<evidence type="ECO:0000313" key="2">
    <source>
        <dbReference type="EMBL" id="VTJ89588.1"/>
    </source>
</evidence>
<dbReference type="Proteomes" id="UP000335636">
    <property type="component" value="Unassembled WGS sequence"/>
</dbReference>
<dbReference type="AlphaFoldDB" id="A0A5E4D6D9"/>
<keyword evidence="3" id="KW-1185">Reference proteome</keyword>